<dbReference type="EMBL" id="BK029940">
    <property type="protein sequence ID" value="DAD55885.1"/>
    <property type="molecule type" value="Genomic_DNA"/>
</dbReference>
<keyword evidence="1" id="KW-0261">Viral envelope protein</keyword>
<accession>A0A8D9UHU2</accession>
<name>A0A8D9UHU2_9VIRU</name>
<reference evidence="1" key="1">
    <citation type="journal article" date="2021" name="Proc. Natl. Acad. Sci. U.S.A.">
        <title>A Catalog of Tens of Thousands of Viruses from Human Metagenomes Reveals Hidden Associations with Chronic Diseases.</title>
        <authorList>
            <person name="Tisza M.J."/>
            <person name="Buck C.B."/>
        </authorList>
    </citation>
    <scope>NUCLEOTIDE SEQUENCE</scope>
    <source>
        <strain evidence="1">CtOZu12</strain>
    </source>
</reference>
<proteinExistence type="predicted"/>
<sequence length="161" mass="19334">MENLWKTSLETKKKELSETVKELNKLTRKSYDEYIMKELAPKLIGNCYIHRGHYIMIVQPSKLLEGRCEVSYSSQWGCIEINNFEYEIPYGSYEDSEIDIAPYYNEDIDLFFLLNYPNDTDHFKEVPRDEFDKKMEEAIQKSQGIIKNMVRDIKPRKFYRF</sequence>
<organism evidence="1">
    <name type="scientific">Bacteriophage sp</name>
    <dbReference type="NCBI Taxonomy" id="38018"/>
    <lineage>
        <taxon>Viruses</taxon>
    </lineage>
</organism>
<keyword evidence="1" id="KW-0946">Virion</keyword>
<evidence type="ECO:0000313" key="1">
    <source>
        <dbReference type="EMBL" id="DAD55885.1"/>
    </source>
</evidence>
<protein>
    <submittedName>
        <fullName evidence="1">Envelope glycoprotein</fullName>
    </submittedName>
</protein>
<dbReference type="GO" id="GO:0019031">
    <property type="term" value="C:viral envelope"/>
    <property type="evidence" value="ECO:0007669"/>
    <property type="project" value="UniProtKB-KW"/>
</dbReference>